<sequence>MSIETRDNWASGSNNIAKPERLPENSVVKAVNMDPTNGGKFELRTGFVKVNDCAAGRAVFPLGAAILFVDGGDLKVFDARTNQGHVVGSVNPNGDVAGCEHNNQLYLSTPTESLRFDGNTVRQWGVPSPVYTIDLVDGHLPAGTYKIAVTAYGEQGEESGADAVAVSVPEGKAIQISCSDSRSCTVYCSSVNGSTLYAQGLVSLNTFIITSTVDNTQRFTTDEMTPMPPCSLLVSHHAVIVGAYNNIIVMTEPMWPHLTNPITRFIQLPRDITMLASVDTGVFVATDEETYWLTDVETDEPSSVRKTNFGAVRGTAVKLPDGRAAWFTRYGQAIGDASGNIELPNRVNYAPDIATDGAAGVLEHNGNQLVVTTLKGQTTTNSLGAGDFWQLEVIDNDQ</sequence>
<dbReference type="RefSeq" id="YP_009604379.1">
    <property type="nucleotide sequence ID" value="NC_041964.1"/>
</dbReference>
<dbReference type="Proteomes" id="UP000221614">
    <property type="component" value="Segment"/>
</dbReference>
<protein>
    <submittedName>
        <fullName evidence="2">Uncharacterized protein</fullName>
    </submittedName>
</protein>
<proteinExistence type="predicted"/>
<reference evidence="2" key="1">
    <citation type="journal article" date="2016" name="Genome Announc.">
        <title>Complete Genome Sequences of Broad-Host-Range Pseudomonas aeruginosa Bacteriophages phiR18 and phiS12-1.</title>
        <authorList>
            <person name="Furusawa T."/>
            <person name="Iwano H."/>
            <person name="Higuchi H."/>
            <person name="Usui M."/>
            <person name="Maruyama F."/>
            <person name="Nakagawa I."/>
            <person name="Yokota H."/>
            <person name="Tamura Y."/>
        </authorList>
    </citation>
    <scope>NUCLEOTIDE SEQUENCE [LARGE SCALE GENOMIC DNA]</scope>
</reference>
<dbReference type="EMBL" id="LC102729">
    <property type="protein sequence ID" value="BAU16407.1"/>
    <property type="molecule type" value="Genomic_DNA"/>
</dbReference>
<evidence type="ECO:0000313" key="2">
    <source>
        <dbReference type="EMBL" id="BAU16407.1"/>
    </source>
</evidence>
<organism evidence="2 3">
    <name type="scientific">Pseudomonas phage phiR18</name>
    <dbReference type="NCBI Taxonomy" id="1752027"/>
    <lineage>
        <taxon>Viruses</taxon>
        <taxon>Duplodnaviria</taxon>
        <taxon>Heunggongvirae</taxon>
        <taxon>Uroviricota</taxon>
        <taxon>Caudoviricetes</taxon>
        <taxon>Kochitakasuvirus</taxon>
        <taxon>Kochitakasuvirus R18</taxon>
    </lineage>
</organism>
<dbReference type="KEGG" id="vg:40080273"/>
<accession>A0A0S3UGA5</accession>
<keyword evidence="3" id="KW-1185">Reference proteome</keyword>
<evidence type="ECO:0000256" key="1">
    <source>
        <dbReference type="SAM" id="MobiDB-lite"/>
    </source>
</evidence>
<name>A0A0S3UGA5_9CAUD</name>
<dbReference type="GeneID" id="40080273"/>
<feature type="region of interest" description="Disordered" evidence="1">
    <location>
        <begin position="1"/>
        <end position="21"/>
    </location>
</feature>
<evidence type="ECO:0000313" key="3">
    <source>
        <dbReference type="Proteomes" id="UP000221614"/>
    </source>
</evidence>